<organism evidence="3 4">
    <name type="scientific">Phytophthora megakarya</name>
    <dbReference type="NCBI Taxonomy" id="4795"/>
    <lineage>
        <taxon>Eukaryota</taxon>
        <taxon>Sar</taxon>
        <taxon>Stramenopiles</taxon>
        <taxon>Oomycota</taxon>
        <taxon>Peronosporomycetes</taxon>
        <taxon>Peronosporales</taxon>
        <taxon>Peronosporaceae</taxon>
        <taxon>Phytophthora</taxon>
    </lineage>
</organism>
<dbReference type="OrthoDB" id="129312at2759"/>
<comment type="catalytic activity">
    <reaction evidence="1">
        <text>ATP + H2O = ADP + phosphate + H(+)</text>
        <dbReference type="Rhea" id="RHEA:13065"/>
        <dbReference type="ChEBI" id="CHEBI:15377"/>
        <dbReference type="ChEBI" id="CHEBI:15378"/>
        <dbReference type="ChEBI" id="CHEBI:30616"/>
        <dbReference type="ChEBI" id="CHEBI:43474"/>
        <dbReference type="ChEBI" id="CHEBI:456216"/>
        <dbReference type="EC" id="5.6.2.3"/>
    </reaction>
</comment>
<evidence type="ECO:0000256" key="1">
    <source>
        <dbReference type="RuleBase" id="RU363044"/>
    </source>
</evidence>
<reference evidence="4" key="1">
    <citation type="submission" date="2017-03" db="EMBL/GenBank/DDBJ databases">
        <title>Phytopthora megakarya and P. palmivora, two closely related causual agents of cacao black pod achieved similar genome size and gene model numbers by different mechanisms.</title>
        <authorList>
            <person name="Ali S."/>
            <person name="Shao J."/>
            <person name="Larry D.J."/>
            <person name="Kronmiller B."/>
            <person name="Shen D."/>
            <person name="Strem M.D."/>
            <person name="Melnick R.L."/>
            <person name="Guiltinan M.J."/>
            <person name="Tyler B.M."/>
            <person name="Meinhardt L.W."/>
            <person name="Bailey B.A."/>
        </authorList>
    </citation>
    <scope>NUCLEOTIDE SEQUENCE [LARGE SCALE GENOMIC DNA]</scope>
    <source>
        <strain evidence="4">zdho120</strain>
    </source>
</reference>
<dbReference type="AlphaFoldDB" id="A0A225UW92"/>
<keyword evidence="1" id="KW-0233">DNA recombination</keyword>
<keyword evidence="1" id="KW-0347">Helicase</keyword>
<accession>A0A225UW92</accession>
<dbReference type="GO" id="GO:0016887">
    <property type="term" value="F:ATP hydrolysis activity"/>
    <property type="evidence" value="ECO:0007669"/>
    <property type="project" value="RHEA"/>
</dbReference>
<dbReference type="GO" id="GO:0005524">
    <property type="term" value="F:ATP binding"/>
    <property type="evidence" value="ECO:0007669"/>
    <property type="project" value="UniProtKB-KW"/>
</dbReference>
<keyword evidence="1" id="KW-0378">Hydrolase</keyword>
<dbReference type="Gene3D" id="3.40.50.300">
    <property type="entry name" value="P-loop containing nucleotide triphosphate hydrolases"/>
    <property type="match status" value="1"/>
</dbReference>
<gene>
    <name evidence="3" type="ORF">PHMEG_00032833</name>
</gene>
<keyword evidence="1" id="KW-0067">ATP-binding</keyword>
<evidence type="ECO:0000259" key="2">
    <source>
        <dbReference type="Pfam" id="PF05970"/>
    </source>
</evidence>
<dbReference type="GO" id="GO:0043139">
    <property type="term" value="F:5'-3' DNA helicase activity"/>
    <property type="evidence" value="ECO:0007669"/>
    <property type="project" value="UniProtKB-EC"/>
</dbReference>
<protein>
    <recommendedName>
        <fullName evidence="1">ATP-dependent DNA helicase</fullName>
        <ecNumber evidence="1">5.6.2.3</ecNumber>
    </recommendedName>
</protein>
<name>A0A225UW92_9STRA</name>
<dbReference type="EMBL" id="NBNE01011202">
    <property type="protein sequence ID" value="OWY96806.1"/>
    <property type="molecule type" value="Genomic_DNA"/>
</dbReference>
<dbReference type="Pfam" id="PF05970">
    <property type="entry name" value="PIF1"/>
    <property type="match status" value="1"/>
</dbReference>
<dbReference type="GO" id="GO:0006310">
    <property type="term" value="P:DNA recombination"/>
    <property type="evidence" value="ECO:0007669"/>
    <property type="project" value="UniProtKB-KW"/>
</dbReference>
<dbReference type="GO" id="GO:0000723">
    <property type="term" value="P:telomere maintenance"/>
    <property type="evidence" value="ECO:0007669"/>
    <property type="project" value="InterPro"/>
</dbReference>
<keyword evidence="1" id="KW-0227">DNA damage</keyword>
<keyword evidence="1" id="KW-0547">Nucleotide-binding</keyword>
<comment type="cofactor">
    <cofactor evidence="1">
        <name>Mg(2+)</name>
        <dbReference type="ChEBI" id="CHEBI:18420"/>
    </cofactor>
</comment>
<keyword evidence="4" id="KW-1185">Reference proteome</keyword>
<dbReference type="InterPro" id="IPR027417">
    <property type="entry name" value="P-loop_NTPase"/>
</dbReference>
<evidence type="ECO:0000313" key="3">
    <source>
        <dbReference type="EMBL" id="OWY96806.1"/>
    </source>
</evidence>
<dbReference type="InterPro" id="IPR010285">
    <property type="entry name" value="DNA_helicase_pif1-like_DEAD"/>
</dbReference>
<sequence>MQYQPVHIRREEILSKQNSINSKGNVVPVVIGPIMTYVDDHSPDDIRALRSKIVLVLFKPFRGILDLVQSENPSDIDWIQAYSQWLQHRSADVKTLWQIWTITFWVESKRLLTGSCTVLKTMSIQTPMIRTGKSRVTDAVTRLCSGWKCESCFLRTALTGKTATLIQGITLASLLVSLERFKSDDLHDIDMLIIDKVSMITNLDWLKLDALLRRRKTIHGVPFGGIHVVLVGDVLQPLPVGSDPIFVNSRNKSRYSAVDI</sequence>
<keyword evidence="1" id="KW-0234">DNA repair</keyword>
<feature type="domain" description="DNA helicase Pif1-like DEAD-box helicase" evidence="2">
    <location>
        <begin position="182"/>
        <end position="243"/>
    </location>
</feature>
<comment type="similarity">
    <text evidence="1">Belongs to the helicase family.</text>
</comment>
<dbReference type="GO" id="GO:0006281">
    <property type="term" value="P:DNA repair"/>
    <property type="evidence" value="ECO:0007669"/>
    <property type="project" value="UniProtKB-KW"/>
</dbReference>
<proteinExistence type="inferred from homology"/>
<evidence type="ECO:0000313" key="4">
    <source>
        <dbReference type="Proteomes" id="UP000198211"/>
    </source>
</evidence>
<comment type="caution">
    <text evidence="3">The sequence shown here is derived from an EMBL/GenBank/DDBJ whole genome shotgun (WGS) entry which is preliminary data.</text>
</comment>
<dbReference type="EC" id="5.6.2.3" evidence="1"/>
<dbReference type="Proteomes" id="UP000198211">
    <property type="component" value="Unassembled WGS sequence"/>
</dbReference>